<dbReference type="InterPro" id="IPR000212">
    <property type="entry name" value="DNA_helicase_UvrD/REP"/>
</dbReference>
<sequence>MENKLPPPDTEHRAIIDSGKEGYNIIVNAVAGSGKTTTGFHFANEINNDILMITYNKSLQYDVENNIQKYGITNISPYTYHALAGIIYNECNTDIHMDNIIKYNTPPKSIISQSIIIIDETQDQSELYYKFIKKLLKDANKKFQLIIMGDVNQVVYKVKGADSRFLSFADEIWKEYGQFKHLHMSTSYRLTKQVAFFINKVMLGKNRITAIKDGPPVDYIIINVYNIFDTTIKPILDSKKYRPDDIFILAPSVKGNDSPIKKIERSLVEYNIKNPKNKYPIYFPSNDDFGGSSHERKGKIAFDTFNSSKGRERKLVLLLSFDSSYYKYNGKDESKSICPDLFYVAASRAKEKLIVFHHYKHDYLPFLKTQNLYNNNIKIITNNPLEITDIKEKEYINTSPTKLVEYLTNDFSIYYDKVRDSVFNIINKKEELITLPSYIEKDGLVENVSSINGLIIPAMYQARCNNGTVSSIFKEIKSKIAEEDNSILNKELAKIKGKCNKIEEFCHLYAVYYSWREKINHKLIQIGKFDWLKNHENDVEKCINRLGSFIKDTTDLHFEIKISSEIDDNYEKINKWIKHHLGENFGNYVITAYIDVIKNLDTIELKCVNELKPEHELQLILYYWIYSICYPKCDKLRFILFNLCTNEIKELDISKKDLLNEIICKLLLSKKEKNLLSDEDFIQKCLKFNPDKIETVNRMKEISDNYILLQIKLLLEEHHLDYQNNDSKENLLAKFRPLKF</sequence>
<dbReference type="InterPro" id="IPR027417">
    <property type="entry name" value="P-loop_NTPase"/>
</dbReference>
<organism evidence="1">
    <name type="scientific">viral metagenome</name>
    <dbReference type="NCBI Taxonomy" id="1070528"/>
    <lineage>
        <taxon>unclassified sequences</taxon>
        <taxon>metagenomes</taxon>
        <taxon>organismal metagenomes</taxon>
    </lineage>
</organism>
<proteinExistence type="predicted"/>
<dbReference type="GO" id="GO:0005634">
    <property type="term" value="C:nucleus"/>
    <property type="evidence" value="ECO:0007669"/>
    <property type="project" value="TreeGrafter"/>
</dbReference>
<dbReference type="GO" id="GO:0003677">
    <property type="term" value="F:DNA binding"/>
    <property type="evidence" value="ECO:0007669"/>
    <property type="project" value="InterPro"/>
</dbReference>
<reference evidence="1" key="1">
    <citation type="journal article" date="2020" name="Nature">
        <title>Giant virus diversity and host interactions through global metagenomics.</title>
        <authorList>
            <person name="Schulz F."/>
            <person name="Roux S."/>
            <person name="Paez-Espino D."/>
            <person name="Jungbluth S."/>
            <person name="Walsh D.A."/>
            <person name="Denef V.J."/>
            <person name="McMahon K.D."/>
            <person name="Konstantinidis K.T."/>
            <person name="Eloe-Fadrosh E.A."/>
            <person name="Kyrpides N.C."/>
            <person name="Woyke T."/>
        </authorList>
    </citation>
    <scope>NUCLEOTIDE SEQUENCE</scope>
    <source>
        <strain evidence="1">GVMAG-S-3300013094-100</strain>
    </source>
</reference>
<accession>A0A6C0KWS9</accession>
<dbReference type="PANTHER" id="PTHR11070:SF66">
    <property type="entry name" value="UVRD-LIKE HELICASE C-TERMINAL DOMAIN-CONTAINING PROTEIN"/>
    <property type="match status" value="1"/>
</dbReference>
<dbReference type="AlphaFoldDB" id="A0A6C0KWS9"/>
<protein>
    <submittedName>
        <fullName evidence="1">Uncharacterized protein</fullName>
    </submittedName>
</protein>
<evidence type="ECO:0000313" key="1">
    <source>
        <dbReference type="EMBL" id="QHU20944.1"/>
    </source>
</evidence>
<name>A0A6C0KWS9_9ZZZZ</name>
<dbReference type="EMBL" id="MN740976">
    <property type="protein sequence ID" value="QHU20944.1"/>
    <property type="molecule type" value="Genomic_DNA"/>
</dbReference>
<dbReference type="Pfam" id="PF13245">
    <property type="entry name" value="AAA_19"/>
    <property type="match status" value="1"/>
</dbReference>
<dbReference type="GO" id="GO:0005524">
    <property type="term" value="F:ATP binding"/>
    <property type="evidence" value="ECO:0007669"/>
    <property type="project" value="InterPro"/>
</dbReference>
<dbReference type="PANTHER" id="PTHR11070">
    <property type="entry name" value="UVRD / RECB / PCRA DNA HELICASE FAMILY MEMBER"/>
    <property type="match status" value="1"/>
</dbReference>
<dbReference type="Gene3D" id="3.40.50.300">
    <property type="entry name" value="P-loop containing nucleotide triphosphate hydrolases"/>
    <property type="match status" value="2"/>
</dbReference>
<dbReference type="GO" id="GO:0043138">
    <property type="term" value="F:3'-5' DNA helicase activity"/>
    <property type="evidence" value="ECO:0007669"/>
    <property type="project" value="TreeGrafter"/>
</dbReference>
<dbReference type="GO" id="GO:0000725">
    <property type="term" value="P:recombinational repair"/>
    <property type="evidence" value="ECO:0007669"/>
    <property type="project" value="TreeGrafter"/>
</dbReference>
<dbReference type="SUPFAM" id="SSF52540">
    <property type="entry name" value="P-loop containing nucleoside triphosphate hydrolases"/>
    <property type="match status" value="1"/>
</dbReference>